<keyword evidence="2" id="KW-1185">Reference proteome</keyword>
<dbReference type="Proteomes" id="UP000007875">
    <property type="component" value="Unassembled WGS sequence"/>
</dbReference>
<dbReference type="AlphaFoldDB" id="H2ZDW6"/>
<reference evidence="1" key="2">
    <citation type="submission" date="2025-08" db="UniProtKB">
        <authorList>
            <consortium name="Ensembl"/>
        </authorList>
    </citation>
    <scope>IDENTIFICATION</scope>
</reference>
<reference evidence="2" key="1">
    <citation type="submission" date="2003-08" db="EMBL/GenBank/DDBJ databases">
        <authorList>
            <person name="Birren B."/>
            <person name="Nusbaum C."/>
            <person name="Abebe A."/>
            <person name="Abouelleil A."/>
            <person name="Adekoya E."/>
            <person name="Ait-zahra M."/>
            <person name="Allen N."/>
            <person name="Allen T."/>
            <person name="An P."/>
            <person name="Anderson M."/>
            <person name="Anderson S."/>
            <person name="Arachchi H."/>
            <person name="Armbruster J."/>
            <person name="Bachantsang P."/>
            <person name="Baldwin J."/>
            <person name="Barry A."/>
            <person name="Bayul T."/>
            <person name="Blitshsteyn B."/>
            <person name="Bloom T."/>
            <person name="Blye J."/>
            <person name="Boguslavskiy L."/>
            <person name="Borowsky M."/>
            <person name="Boukhgalter B."/>
            <person name="Brunache A."/>
            <person name="Butler J."/>
            <person name="Calixte N."/>
            <person name="Calvo S."/>
            <person name="Camarata J."/>
            <person name="Campo K."/>
            <person name="Chang J."/>
            <person name="Cheshatsang Y."/>
            <person name="Citroen M."/>
            <person name="Collymore A."/>
            <person name="Considine T."/>
            <person name="Cook A."/>
            <person name="Cooke P."/>
            <person name="Corum B."/>
            <person name="Cuomo C."/>
            <person name="David R."/>
            <person name="Dawoe T."/>
            <person name="Degray S."/>
            <person name="Dodge S."/>
            <person name="Dooley K."/>
            <person name="Dorje P."/>
            <person name="Dorjee K."/>
            <person name="Dorris L."/>
            <person name="Duffey N."/>
            <person name="Dupes A."/>
            <person name="Elkins T."/>
            <person name="Engels R."/>
            <person name="Erickson J."/>
            <person name="Farina A."/>
            <person name="Faro S."/>
            <person name="Ferreira P."/>
            <person name="Fischer H."/>
            <person name="Fitzgerald M."/>
            <person name="Foley K."/>
            <person name="Gage D."/>
            <person name="Galagan J."/>
            <person name="Gearin G."/>
            <person name="Gnerre S."/>
            <person name="Gnirke A."/>
            <person name="Goyette A."/>
            <person name="Graham J."/>
            <person name="Grandbois E."/>
            <person name="Gyaltsen K."/>
            <person name="Hafez N."/>
            <person name="Hagopian D."/>
            <person name="Hagos B."/>
            <person name="Hall J."/>
            <person name="Hatcher B."/>
            <person name="Heller A."/>
            <person name="Higgins H."/>
            <person name="Honan T."/>
            <person name="Horn A."/>
            <person name="Houde N."/>
            <person name="Hughes L."/>
            <person name="Hulme W."/>
            <person name="Husby E."/>
            <person name="Iliev I."/>
            <person name="Jaffe D."/>
            <person name="Jones C."/>
            <person name="Kamal M."/>
            <person name="Kamat A."/>
            <person name="Kamvysselis M."/>
            <person name="Karlsson E."/>
            <person name="Kells C."/>
            <person name="Kieu A."/>
            <person name="Kisner P."/>
            <person name="Kodira C."/>
            <person name="Kulbokas E."/>
            <person name="Labutti K."/>
            <person name="Lama D."/>
            <person name="Landers T."/>
            <person name="Leger J."/>
            <person name="Levine S."/>
            <person name="Lewis D."/>
            <person name="Lewis T."/>
            <person name="Lindblad-toh K."/>
            <person name="Liu X."/>
            <person name="Lokyitsang T."/>
            <person name="Lokyitsang Y."/>
            <person name="Lucien O."/>
            <person name="Lui A."/>
            <person name="Ma L.J."/>
            <person name="Mabbitt R."/>
            <person name="Macdonald J."/>
            <person name="Maclean C."/>
            <person name="Major J."/>
            <person name="Manning J."/>
            <person name="Marabella R."/>
            <person name="Maru K."/>
            <person name="Matthews C."/>
            <person name="Mauceli E."/>
            <person name="Mccarthy M."/>
            <person name="Mcdonough S."/>
            <person name="Mcghee T."/>
            <person name="Meldrim J."/>
            <person name="Meneus L."/>
            <person name="Mesirov J."/>
            <person name="Mihalev A."/>
            <person name="Mihova T."/>
            <person name="Mikkelsen T."/>
            <person name="Mlenga V."/>
            <person name="Moru K."/>
            <person name="Mozes J."/>
            <person name="Mulrain L."/>
            <person name="Munson G."/>
            <person name="Naylor J."/>
            <person name="Newes C."/>
            <person name="Nguyen C."/>
            <person name="Nguyen N."/>
            <person name="Nguyen T."/>
            <person name="Nicol R."/>
            <person name="Nielsen C."/>
            <person name="Nizzari M."/>
            <person name="Norbu C."/>
            <person name="Norbu N."/>
            <person name="O'donnell P."/>
            <person name="Okoawo O."/>
            <person name="O'leary S."/>
            <person name="Omotosho B."/>
            <person name="O'neill K."/>
            <person name="Osman S."/>
            <person name="Parker S."/>
            <person name="Perrin D."/>
            <person name="Phunkhang P."/>
            <person name="Piqani B."/>
            <person name="Purcell S."/>
            <person name="Rachupka T."/>
            <person name="Ramasamy U."/>
            <person name="Rameau R."/>
            <person name="Ray V."/>
            <person name="Raymond C."/>
            <person name="Retta R."/>
            <person name="Richardson S."/>
            <person name="Rise C."/>
            <person name="Rodriguez J."/>
            <person name="Rogers J."/>
            <person name="Rogov P."/>
            <person name="Rutman M."/>
            <person name="Schupbach R."/>
            <person name="Seaman C."/>
            <person name="Settipalli S."/>
            <person name="Sharpe T."/>
            <person name="Sheridan J."/>
            <person name="Sherpa N."/>
            <person name="Shi J."/>
            <person name="Smirnov S."/>
            <person name="Smith C."/>
            <person name="Sougnez C."/>
            <person name="Spencer B."/>
            <person name="Stalker J."/>
            <person name="Stange-thomann N."/>
            <person name="Stavropoulos S."/>
            <person name="Stetson K."/>
            <person name="Stone C."/>
            <person name="Stone S."/>
            <person name="Stubbs M."/>
            <person name="Talamas J."/>
            <person name="Tchuinga P."/>
            <person name="Tenzing P."/>
            <person name="Tesfaye S."/>
            <person name="Theodore J."/>
            <person name="Thoulutsang Y."/>
            <person name="Topham K."/>
            <person name="Towey S."/>
            <person name="Tsamla T."/>
            <person name="Tsomo N."/>
            <person name="Vallee D."/>
            <person name="Vassiliev H."/>
            <person name="Venkataraman V."/>
            <person name="Vinson J."/>
            <person name="Vo A."/>
            <person name="Wade C."/>
            <person name="Wang S."/>
            <person name="Wangchuk T."/>
            <person name="Wangdi T."/>
            <person name="Whittaker C."/>
            <person name="Wilkinson J."/>
            <person name="Wu Y."/>
            <person name="Wyman D."/>
            <person name="Yadav S."/>
            <person name="Yang S."/>
            <person name="Yang X."/>
            <person name="Yeager S."/>
            <person name="Yee E."/>
            <person name="Young G."/>
            <person name="Zainoun J."/>
            <person name="Zembeck L."/>
            <person name="Zimmer A."/>
            <person name="Zody M."/>
            <person name="Lander E."/>
        </authorList>
    </citation>
    <scope>NUCLEOTIDE SEQUENCE [LARGE SCALE GENOMIC DNA]</scope>
</reference>
<organism evidence="1 2">
    <name type="scientific">Ciona savignyi</name>
    <name type="common">Pacific transparent sea squirt</name>
    <dbReference type="NCBI Taxonomy" id="51511"/>
    <lineage>
        <taxon>Eukaryota</taxon>
        <taxon>Metazoa</taxon>
        <taxon>Chordata</taxon>
        <taxon>Tunicata</taxon>
        <taxon>Ascidiacea</taxon>
        <taxon>Phlebobranchia</taxon>
        <taxon>Cionidae</taxon>
        <taxon>Ciona</taxon>
    </lineage>
</organism>
<reference evidence="1" key="3">
    <citation type="submission" date="2025-09" db="UniProtKB">
        <authorList>
            <consortium name="Ensembl"/>
        </authorList>
    </citation>
    <scope>IDENTIFICATION</scope>
</reference>
<evidence type="ECO:0000313" key="2">
    <source>
        <dbReference type="Proteomes" id="UP000007875"/>
    </source>
</evidence>
<accession>H2ZDW6</accession>
<protein>
    <submittedName>
        <fullName evidence="1">Uncharacterized protein</fullName>
    </submittedName>
</protein>
<dbReference type="InParanoid" id="H2ZDW6"/>
<dbReference type="Ensembl" id="ENSCSAVT00000015961.1">
    <property type="protein sequence ID" value="ENSCSAVP00000015782.1"/>
    <property type="gene ID" value="ENSCSAVG00000009272.1"/>
</dbReference>
<proteinExistence type="predicted"/>
<evidence type="ECO:0000313" key="1">
    <source>
        <dbReference type="Ensembl" id="ENSCSAVP00000015782.1"/>
    </source>
</evidence>
<dbReference type="HOGENOM" id="CLU_3379436_0_0_1"/>
<name>H2ZDW6_CIOSA</name>
<sequence>GVNHIGNLHYLHLCAVDWRLSTELSSEFISMFYG</sequence>